<protein>
    <recommendedName>
        <fullName evidence="2">DUF1643 domain-containing protein</fullName>
    </recommendedName>
</protein>
<dbReference type="Pfam" id="PF07799">
    <property type="entry name" value="DUF1643"/>
    <property type="match status" value="1"/>
</dbReference>
<organism evidence="1">
    <name type="scientific">marine sediment metagenome</name>
    <dbReference type="NCBI Taxonomy" id="412755"/>
    <lineage>
        <taxon>unclassified sequences</taxon>
        <taxon>metagenomes</taxon>
        <taxon>ecological metagenomes</taxon>
    </lineage>
</organism>
<comment type="caution">
    <text evidence="1">The sequence shown here is derived from an EMBL/GenBank/DDBJ whole genome shotgun (WGS) entry which is preliminary data.</text>
</comment>
<proteinExistence type="predicted"/>
<gene>
    <name evidence="1" type="ORF">LCGC14_1482240</name>
</gene>
<name>A0A0F9J983_9ZZZZ</name>
<evidence type="ECO:0000313" key="1">
    <source>
        <dbReference type="EMBL" id="KKM66329.1"/>
    </source>
</evidence>
<sequence>MTTKPSALDKQSEGKKMKGAIFSPCRKYRYVLWRIWDKSISYVNFVCLNPSTADEEKDDQTIRKCIGYAKNWGYGGMYMTNIYAFRATNPKKMIVANNPVGPENRRYVTDISRDAGLTIAAWGNNGDIQGDRILHLLNRPHYLTITKMGKPGHPLYLKKDLKPRSY</sequence>
<evidence type="ECO:0008006" key="2">
    <source>
        <dbReference type="Google" id="ProtNLM"/>
    </source>
</evidence>
<dbReference type="InterPro" id="IPR012441">
    <property type="entry name" value="DUF1643"/>
</dbReference>
<dbReference type="EMBL" id="LAZR01010555">
    <property type="protein sequence ID" value="KKM66329.1"/>
    <property type="molecule type" value="Genomic_DNA"/>
</dbReference>
<reference evidence="1" key="1">
    <citation type="journal article" date="2015" name="Nature">
        <title>Complex archaea that bridge the gap between prokaryotes and eukaryotes.</title>
        <authorList>
            <person name="Spang A."/>
            <person name="Saw J.H."/>
            <person name="Jorgensen S.L."/>
            <person name="Zaremba-Niedzwiedzka K."/>
            <person name="Martijn J."/>
            <person name="Lind A.E."/>
            <person name="van Eijk R."/>
            <person name="Schleper C."/>
            <person name="Guy L."/>
            <person name="Ettema T.J."/>
        </authorList>
    </citation>
    <scope>NUCLEOTIDE SEQUENCE</scope>
</reference>
<dbReference type="AlphaFoldDB" id="A0A0F9J983"/>
<accession>A0A0F9J983</accession>